<feature type="region of interest" description="Disordered" evidence="1">
    <location>
        <begin position="383"/>
        <end position="419"/>
    </location>
</feature>
<comment type="caution">
    <text evidence="2">The sequence shown here is derived from an EMBL/GenBank/DDBJ whole genome shotgun (WGS) entry which is preliminary data.</text>
</comment>
<dbReference type="GeneID" id="59311042"/>
<keyword evidence="3" id="KW-1185">Reference proteome</keyword>
<sequence>MSQDPSMPSSVYTRTSSPSSHTDSQYSTAPIGAAQDIAAASVGGCTGDAEPWLQLKRVDIPSSYQLGSLNLNNTVALDLFHQRNASRRALPDIDATVKDTTWLACFDINTREFLGFPSLFSSGYYLKSVSRARERASSLLDASYHTVLEIRQLTMTSIAKLDMITDSALHFSKIQSSTNDLELLKSSGQHSWNPETELTFQGAKLYLYAMTLLLPPATESVITLQAIYNRDAALIRGLMSASTMISDILQQIRDKPTQSTDKITCSVAFWPKTQISYLFYAATFIFRVLLSHSSLTPQNITLAMSRLADAYAICRIEPLHPDRTRAGEIIQRLIEVARSYVTTDGGEIDAKPLLPRGLLVTGRLGASVMFDAVLRSVHFQKQCTQRRKSRPRNETGMSQADTPLHGTEQRAGGDASSNAGLIGQSQSAEAFSNIQGGAGVTGLGDLFDFDFMDPYEYIMSTDSSLMYDALQDPGFGNL</sequence>
<dbReference type="OrthoDB" id="2341546at2759"/>
<reference evidence="2 3" key="1">
    <citation type="submission" date="2020-05" db="EMBL/GenBank/DDBJ databases">
        <title>Identification and distribution of gene clusters putatively required for synthesis of sphingolipid metabolism inhibitors in phylogenetically diverse species of the filamentous fungus Fusarium.</title>
        <authorList>
            <person name="Kim H.-S."/>
            <person name="Busman M."/>
            <person name="Brown D.W."/>
            <person name="Divon H."/>
            <person name="Uhlig S."/>
            <person name="Proctor R.H."/>
        </authorList>
    </citation>
    <scope>NUCLEOTIDE SEQUENCE [LARGE SCALE GENOMIC DNA]</scope>
    <source>
        <strain evidence="2 3">NRRL 66333</strain>
    </source>
</reference>
<evidence type="ECO:0000313" key="3">
    <source>
        <dbReference type="Proteomes" id="UP000547976"/>
    </source>
</evidence>
<evidence type="ECO:0000256" key="1">
    <source>
        <dbReference type="SAM" id="MobiDB-lite"/>
    </source>
</evidence>
<name>A0A8H5LAQ3_GIBSU</name>
<evidence type="ECO:0000313" key="2">
    <source>
        <dbReference type="EMBL" id="KAF5588034.1"/>
    </source>
</evidence>
<dbReference type="RefSeq" id="XP_036532900.1">
    <property type="nucleotide sequence ID" value="XM_036676324.1"/>
</dbReference>
<organism evidence="2 3">
    <name type="scientific">Gibberella subglutinans</name>
    <name type="common">Fusarium subglutinans</name>
    <dbReference type="NCBI Taxonomy" id="42677"/>
    <lineage>
        <taxon>Eukaryota</taxon>
        <taxon>Fungi</taxon>
        <taxon>Dikarya</taxon>
        <taxon>Ascomycota</taxon>
        <taxon>Pezizomycotina</taxon>
        <taxon>Sordariomycetes</taxon>
        <taxon>Hypocreomycetidae</taxon>
        <taxon>Hypocreales</taxon>
        <taxon>Nectriaceae</taxon>
        <taxon>Fusarium</taxon>
        <taxon>Fusarium fujikuroi species complex</taxon>
    </lineage>
</organism>
<feature type="compositionally biased region" description="Low complexity" evidence="1">
    <location>
        <begin position="8"/>
        <end position="20"/>
    </location>
</feature>
<proteinExistence type="predicted"/>
<feature type="region of interest" description="Disordered" evidence="1">
    <location>
        <begin position="1"/>
        <end position="27"/>
    </location>
</feature>
<gene>
    <name evidence="2" type="ORF">FSUBG_11622</name>
</gene>
<accession>A0A8H5LAQ3</accession>
<dbReference type="Proteomes" id="UP000547976">
    <property type="component" value="Unassembled WGS sequence"/>
</dbReference>
<dbReference type="AlphaFoldDB" id="A0A8H5LAQ3"/>
<dbReference type="EMBL" id="JAAOAV010000225">
    <property type="protein sequence ID" value="KAF5588034.1"/>
    <property type="molecule type" value="Genomic_DNA"/>
</dbReference>
<protein>
    <submittedName>
        <fullName evidence="2">Transcription factor SEF1</fullName>
    </submittedName>
</protein>